<dbReference type="OrthoDB" id="1658197at2759"/>
<name>A0A2U1KHQ8_ARTAN</name>
<keyword evidence="2" id="KW-0808">Transferase</keyword>
<dbReference type="PANTHER" id="PTHR32278:SF135">
    <property type="entry name" value="F-BOX PROTEIN PP2-B12"/>
    <property type="match status" value="1"/>
</dbReference>
<dbReference type="PANTHER" id="PTHR32278">
    <property type="entry name" value="F-BOX DOMAIN-CONTAINING PROTEIN"/>
    <property type="match status" value="1"/>
</dbReference>
<dbReference type="EMBL" id="PKPP01018399">
    <property type="protein sequence ID" value="PWA36292.1"/>
    <property type="molecule type" value="Genomic_DNA"/>
</dbReference>
<sequence length="138" mass="15734">MLSARVSCLRLDGRSTWCSLPKSRFGEVLVITGADKFEIKSEVNSKVVSPETTYAAYLVFKLPQDQSTFEAPIPMTEYRPRYRRWFVYLVSPPVTPVIGPKLDENTYNPLNRHKGTAIPQQRSDGWMEVKGEADKTLH</sequence>
<keyword evidence="2" id="KW-0418">Kinase</keyword>
<reference evidence="2 3" key="1">
    <citation type="journal article" date="2018" name="Mol. Plant">
        <title>The genome of Artemisia annua provides insight into the evolution of Asteraceae family and artemisinin biosynthesis.</title>
        <authorList>
            <person name="Shen Q."/>
            <person name="Zhang L."/>
            <person name="Liao Z."/>
            <person name="Wang S."/>
            <person name="Yan T."/>
            <person name="Shi P."/>
            <person name="Liu M."/>
            <person name="Fu X."/>
            <person name="Pan Q."/>
            <person name="Wang Y."/>
            <person name="Lv Z."/>
            <person name="Lu X."/>
            <person name="Zhang F."/>
            <person name="Jiang W."/>
            <person name="Ma Y."/>
            <person name="Chen M."/>
            <person name="Hao X."/>
            <person name="Li L."/>
            <person name="Tang Y."/>
            <person name="Lv G."/>
            <person name="Zhou Y."/>
            <person name="Sun X."/>
            <person name="Brodelius P.E."/>
            <person name="Rose J.K.C."/>
            <person name="Tang K."/>
        </authorList>
    </citation>
    <scope>NUCLEOTIDE SEQUENCE [LARGE SCALE GENOMIC DNA]</scope>
    <source>
        <strain evidence="3">cv. Huhao1</strain>
        <tissue evidence="2">Leaf</tissue>
    </source>
</reference>
<dbReference type="AlphaFoldDB" id="A0A2U1KHQ8"/>
<dbReference type="Proteomes" id="UP000245207">
    <property type="component" value="Unassembled WGS sequence"/>
</dbReference>
<evidence type="ECO:0000256" key="1">
    <source>
        <dbReference type="SAM" id="MobiDB-lite"/>
    </source>
</evidence>
<evidence type="ECO:0000313" key="3">
    <source>
        <dbReference type="Proteomes" id="UP000245207"/>
    </source>
</evidence>
<dbReference type="GO" id="GO:0016301">
    <property type="term" value="F:kinase activity"/>
    <property type="evidence" value="ECO:0007669"/>
    <property type="project" value="UniProtKB-KW"/>
</dbReference>
<feature type="region of interest" description="Disordered" evidence="1">
    <location>
        <begin position="109"/>
        <end position="138"/>
    </location>
</feature>
<gene>
    <name evidence="2" type="ORF">CTI12_AA601320</name>
</gene>
<evidence type="ECO:0000313" key="2">
    <source>
        <dbReference type="EMBL" id="PWA36292.1"/>
    </source>
</evidence>
<feature type="compositionally biased region" description="Basic and acidic residues" evidence="1">
    <location>
        <begin position="125"/>
        <end position="138"/>
    </location>
</feature>
<dbReference type="InterPro" id="IPR025886">
    <property type="entry name" value="PP2-like"/>
</dbReference>
<dbReference type="STRING" id="35608.A0A2U1KHQ8"/>
<organism evidence="2 3">
    <name type="scientific">Artemisia annua</name>
    <name type="common">Sweet wormwood</name>
    <dbReference type="NCBI Taxonomy" id="35608"/>
    <lineage>
        <taxon>Eukaryota</taxon>
        <taxon>Viridiplantae</taxon>
        <taxon>Streptophyta</taxon>
        <taxon>Embryophyta</taxon>
        <taxon>Tracheophyta</taxon>
        <taxon>Spermatophyta</taxon>
        <taxon>Magnoliopsida</taxon>
        <taxon>eudicotyledons</taxon>
        <taxon>Gunneridae</taxon>
        <taxon>Pentapetalae</taxon>
        <taxon>asterids</taxon>
        <taxon>campanulids</taxon>
        <taxon>Asterales</taxon>
        <taxon>Asteraceae</taxon>
        <taxon>Asteroideae</taxon>
        <taxon>Anthemideae</taxon>
        <taxon>Artemisiinae</taxon>
        <taxon>Artemisia</taxon>
    </lineage>
</organism>
<dbReference type="Pfam" id="PF14299">
    <property type="entry name" value="PP2"/>
    <property type="match status" value="1"/>
</dbReference>
<proteinExistence type="predicted"/>
<protein>
    <submittedName>
        <fullName evidence="2">Protein kinase-like domain, Phloem protein 2-like protein</fullName>
    </submittedName>
</protein>
<accession>A0A2U1KHQ8</accession>
<keyword evidence="3" id="KW-1185">Reference proteome</keyword>
<comment type="caution">
    <text evidence="2">The sequence shown here is derived from an EMBL/GenBank/DDBJ whole genome shotgun (WGS) entry which is preliminary data.</text>
</comment>